<dbReference type="Pfam" id="PF01551">
    <property type="entry name" value="Peptidase_M23"/>
    <property type="match status" value="1"/>
</dbReference>
<dbReference type="PANTHER" id="PTHR21666:SF285">
    <property type="entry name" value="M23 FAMILY METALLOPEPTIDASE"/>
    <property type="match status" value="1"/>
</dbReference>
<proteinExistence type="predicted"/>
<keyword evidence="1" id="KW-0472">Membrane</keyword>
<feature type="transmembrane region" description="Helical" evidence="1">
    <location>
        <begin position="6"/>
        <end position="25"/>
    </location>
</feature>
<sequence length="327" mass="35466">MDEMIAMVSLLQIVLPLVLLVWVVLPSDSFGGFLLKTSGVGALLLALALVAQWAVIPWWLPRFYGLLWVGAIAYHFMRRRLRYDKVLPSGRWRWTEAAVGAVLLAVGLWFATAAIMGRTPPPSRTIDIANPFGPGSYLVGSGGGREIVNAHMRTLDTSVPRYRSWRGQSYALDFFGVNALGTRARGLSPKDPAAYAIFGAALHAPCAGMVVAAESSRPDFQVPQQDTVNRLGNHVILDCGDAQIVFAHMQQGSIVVDPGERVALGQRLGSVGNSGASTEPHLHIHVQRAPASDAPPISGEPLPLRIDGEFLVRGDRLKGRDWKKEIP</sequence>
<dbReference type="OrthoDB" id="5489603at2"/>
<comment type="caution">
    <text evidence="3">The sequence shown here is derived from an EMBL/GenBank/DDBJ whole genome shotgun (WGS) entry which is preliminary data.</text>
</comment>
<evidence type="ECO:0000313" key="3">
    <source>
        <dbReference type="EMBL" id="TXC74283.1"/>
    </source>
</evidence>
<feature type="transmembrane region" description="Helical" evidence="1">
    <location>
        <begin position="59"/>
        <end position="77"/>
    </location>
</feature>
<protein>
    <submittedName>
        <fullName evidence="3">M23 family metallopeptidase</fullName>
    </submittedName>
</protein>
<dbReference type="InterPro" id="IPR011055">
    <property type="entry name" value="Dup_hybrid_motif"/>
</dbReference>
<feature type="transmembrane region" description="Helical" evidence="1">
    <location>
        <begin position="32"/>
        <end position="53"/>
    </location>
</feature>
<reference evidence="3 4" key="1">
    <citation type="submission" date="2019-08" db="EMBL/GenBank/DDBJ databases">
        <title>Sphingorhabdus soil sp. nov., isolated from arctic soil.</title>
        <authorList>
            <person name="Liu Y."/>
        </authorList>
    </citation>
    <scope>NUCLEOTIDE SEQUENCE [LARGE SCALE GENOMIC DNA]</scope>
    <source>
        <strain evidence="3 4">D-2Q-5-6</strain>
    </source>
</reference>
<dbReference type="Proteomes" id="UP000321129">
    <property type="component" value="Unassembled WGS sequence"/>
</dbReference>
<dbReference type="CDD" id="cd12797">
    <property type="entry name" value="M23_peptidase"/>
    <property type="match status" value="1"/>
</dbReference>
<name>A0A5C6UM95_9SPHN</name>
<dbReference type="InterPro" id="IPR050570">
    <property type="entry name" value="Cell_wall_metabolism_enzyme"/>
</dbReference>
<keyword evidence="1" id="KW-1133">Transmembrane helix</keyword>
<dbReference type="AlphaFoldDB" id="A0A5C6UM95"/>
<dbReference type="SUPFAM" id="SSF51261">
    <property type="entry name" value="Duplicated hybrid motif"/>
    <property type="match status" value="1"/>
</dbReference>
<accession>A0A5C6UM95</accession>
<evidence type="ECO:0000259" key="2">
    <source>
        <dbReference type="Pfam" id="PF01551"/>
    </source>
</evidence>
<evidence type="ECO:0000256" key="1">
    <source>
        <dbReference type="SAM" id="Phobius"/>
    </source>
</evidence>
<gene>
    <name evidence="3" type="ORF">FSZ31_06185</name>
</gene>
<keyword evidence="4" id="KW-1185">Reference proteome</keyword>
<dbReference type="EMBL" id="VOPY01000001">
    <property type="protein sequence ID" value="TXC74283.1"/>
    <property type="molecule type" value="Genomic_DNA"/>
</dbReference>
<dbReference type="Gene3D" id="2.70.70.10">
    <property type="entry name" value="Glucose Permease (Domain IIA)"/>
    <property type="match status" value="1"/>
</dbReference>
<organism evidence="3 4">
    <name type="scientific">Flavisphingopyxis soli</name>
    <dbReference type="NCBI Taxonomy" id="2601267"/>
    <lineage>
        <taxon>Bacteria</taxon>
        <taxon>Pseudomonadati</taxon>
        <taxon>Pseudomonadota</taxon>
        <taxon>Alphaproteobacteria</taxon>
        <taxon>Sphingomonadales</taxon>
        <taxon>Sphingopyxidaceae</taxon>
        <taxon>Flavisphingopyxis</taxon>
    </lineage>
</organism>
<dbReference type="InterPro" id="IPR016047">
    <property type="entry name" value="M23ase_b-sheet_dom"/>
</dbReference>
<keyword evidence="1" id="KW-0812">Transmembrane</keyword>
<evidence type="ECO:0000313" key="4">
    <source>
        <dbReference type="Proteomes" id="UP000321129"/>
    </source>
</evidence>
<feature type="domain" description="M23ase beta-sheet core" evidence="2">
    <location>
        <begin position="199"/>
        <end position="288"/>
    </location>
</feature>
<feature type="transmembrane region" description="Helical" evidence="1">
    <location>
        <begin position="97"/>
        <end position="116"/>
    </location>
</feature>
<dbReference type="GO" id="GO:0004222">
    <property type="term" value="F:metalloendopeptidase activity"/>
    <property type="evidence" value="ECO:0007669"/>
    <property type="project" value="TreeGrafter"/>
</dbReference>
<dbReference type="PANTHER" id="PTHR21666">
    <property type="entry name" value="PEPTIDASE-RELATED"/>
    <property type="match status" value="1"/>
</dbReference>